<feature type="non-terminal residue" evidence="3">
    <location>
        <position position="515"/>
    </location>
</feature>
<accession>A0A813F502</accession>
<dbReference type="OrthoDB" id="441770at2759"/>
<evidence type="ECO:0000313" key="3">
    <source>
        <dbReference type="EMBL" id="CAE8608649.1"/>
    </source>
</evidence>
<dbReference type="InterPro" id="IPR008978">
    <property type="entry name" value="HSP20-like_chaperone"/>
</dbReference>
<reference evidence="3" key="1">
    <citation type="submission" date="2021-02" db="EMBL/GenBank/DDBJ databases">
        <authorList>
            <person name="Dougan E. K."/>
            <person name="Rhodes N."/>
            <person name="Thang M."/>
            <person name="Chan C."/>
        </authorList>
    </citation>
    <scope>NUCLEOTIDE SEQUENCE</scope>
</reference>
<keyword evidence="4" id="KW-1185">Reference proteome</keyword>
<evidence type="ECO:0000256" key="1">
    <source>
        <dbReference type="SAM" id="MobiDB-lite"/>
    </source>
</evidence>
<organism evidence="3 4">
    <name type="scientific">Polarella glacialis</name>
    <name type="common">Dinoflagellate</name>
    <dbReference type="NCBI Taxonomy" id="89957"/>
    <lineage>
        <taxon>Eukaryota</taxon>
        <taxon>Sar</taxon>
        <taxon>Alveolata</taxon>
        <taxon>Dinophyceae</taxon>
        <taxon>Suessiales</taxon>
        <taxon>Suessiaceae</taxon>
        <taxon>Polarella</taxon>
    </lineage>
</organism>
<feature type="region of interest" description="Disordered" evidence="1">
    <location>
        <begin position="110"/>
        <end position="140"/>
    </location>
</feature>
<feature type="domain" description="CS" evidence="2">
    <location>
        <begin position="343"/>
        <end position="451"/>
    </location>
</feature>
<dbReference type="Proteomes" id="UP000654075">
    <property type="component" value="Unassembled WGS sequence"/>
</dbReference>
<dbReference type="Gene3D" id="2.60.40.790">
    <property type="match status" value="1"/>
</dbReference>
<name>A0A813F502_POLGL</name>
<gene>
    <name evidence="3" type="ORF">PGLA1383_LOCUS26503</name>
</gene>
<dbReference type="SUPFAM" id="SSF49764">
    <property type="entry name" value="HSP20-like chaperones"/>
    <property type="match status" value="1"/>
</dbReference>
<dbReference type="EMBL" id="CAJNNV010023356">
    <property type="protein sequence ID" value="CAE8608649.1"/>
    <property type="molecule type" value="Genomic_DNA"/>
</dbReference>
<evidence type="ECO:0000313" key="4">
    <source>
        <dbReference type="Proteomes" id="UP000654075"/>
    </source>
</evidence>
<feature type="compositionally biased region" description="Polar residues" evidence="1">
    <location>
        <begin position="41"/>
        <end position="51"/>
    </location>
</feature>
<feature type="region of interest" description="Disordered" evidence="1">
    <location>
        <begin position="29"/>
        <end position="51"/>
    </location>
</feature>
<comment type="caution">
    <text evidence="3">The sequence shown here is derived from an EMBL/GenBank/DDBJ whole genome shotgun (WGS) entry which is preliminary data.</text>
</comment>
<dbReference type="InterPro" id="IPR007052">
    <property type="entry name" value="CS_dom"/>
</dbReference>
<proteinExistence type="predicted"/>
<protein>
    <recommendedName>
        <fullName evidence="2">CS domain-containing protein</fullName>
    </recommendedName>
</protein>
<dbReference type="PROSITE" id="PS51203">
    <property type="entry name" value="CS"/>
    <property type="match status" value="1"/>
</dbReference>
<evidence type="ECO:0000259" key="2">
    <source>
        <dbReference type="PROSITE" id="PS51203"/>
    </source>
</evidence>
<dbReference type="AlphaFoldDB" id="A0A813F502"/>
<sequence>VDDDESDLCGPGAVWTKALEGTIWERVEDEEAQDPGPPAATSRSKTLSVHSTAGREARSALLGLSIANLRHRLHAVGVDCCGISAREDLAERLLEVQGVAAALAEVQPTEVPSLGPRRPSTSGPNKPGRRPSWAPEKPLGLDYSRFSHIDVEEDEEEERAPPAPRWQDFSEAERRDAFLKAMKDLEQKGALKAPPPPPPPACNPVASCAPSCHAEVRAESWMEPDVDWEGPPKVVTELPAWAGAEEEAADEESAEDIRRLVAESYTIAKKTMDGEATVLEAVDVDGYGLDRSQFDLVEEADEDLKELRILLQCCTRQENRTRLQRALSEFEVKLRVRRTWAWFPLTRYEWAGFEYESPIIKLDFKVPGAGNLPCQDVHCDFGTDWFDLKVWNVAWPEDPGVMYHHRVKKTRLMRDIEPAKSFVKALGDHIYVHLQKVLEPRHGYCAWPDLAAGKGRKPFKYCEEKGDGGLMDFLEGEYEKHEGFDGFRKDIGKAMEKIHRCEPIPGIPDNPMEDD</sequence>